<reference evidence="6" key="2">
    <citation type="submission" date="2023-07" db="EMBL/GenBank/DDBJ databases">
        <title>Genome of Winogradskyella sp. E313.</title>
        <authorList>
            <person name="Zhou Y."/>
        </authorList>
    </citation>
    <scope>NUCLEOTIDE SEQUENCE [LARGE SCALE GENOMIC DNA]</scope>
    <source>
        <strain evidence="6">E313</strain>
    </source>
</reference>
<reference evidence="6" key="1">
    <citation type="submission" date="2021-03" db="EMBL/GenBank/DDBJ databases">
        <title>Genome of Cognatishimia sp. F0-27.</title>
        <authorList>
            <person name="Ping X."/>
        </authorList>
    </citation>
    <scope>NUCLEOTIDE SEQUENCE [LARGE SCALE GENOMIC DNA]</scope>
    <source>
        <strain evidence="6">E313</strain>
    </source>
</reference>
<sequence>MFSCNAVKHVKDGEHLLTKNTIEVDGKVNTEERVNNIPLQKPNTTLPIPFTNIPFRLHIHNLARPNIDSILQTKVYDDSSKVRRKTKLLSRKQLDKEILSRKKFNAWLKRSGEAPTILSEDRTERTSERLRKYYYKRGFIDNTVDFEIQRDSNKRAQVKYTVNKNAPYTLDSLITNIKTPIIDSIYNRNTNTSFIKKGQQYDEDNYIKEIGRINNLMRNSGVYHFTQDYLRVEIDTFKTTNTFNAELFITDRVIRDDNNNTRTEPFKVYKIKDVNIFTDATNENRIANKKITDSITSNGYRLYSYDQLKFKPQALTDAVFIEEGSLYRDIDRTRTSRYLNQLQMFKSLGIDYIPNEQDTTLTANIYLSPDKKYSWTNEVNLSQSNIQTAGVALSTGLKIRNAFKGAETLDISFLGSIGASRNSNANDSGVFFDINEFGITAALTIPRFYIPFNTDRIIPKFMSPTTKINITATGQQNIGLDRQTLSSVFAYNWFPSNAVTNNLELFNIQYVRNLNVGNYFDVYANSFNRLNTIAQDIGFIGSDEILLIDDPRSFEPANTFIQEVIDGNTSLTPDDNDFIAVSNIEERRQRLTEDNLIISTNFDYKKDWRTNNTNKFSSFKFHVELAGNILSSIYNLTGSQRNEDGRFEALGVTFSQYFKTEFDYIKYWDFGGKNILAMRSFFGVAIPYGNSDNIPFAESYFAGGPNDNRAWTAYDLGPGRSQNIEEFNEANLKLHFSLEQRFNLFGSIDGAIFIDAGNIWNAFGNVDDDPDSTFNNLEDLQDIAVGSGFGIRYDFDLFVLRGDIGFRTYDPSLNQSNRWFRDYNFGNATYNIGINYPF</sequence>
<name>A0ABS8EJ52_9FLAO</name>
<evidence type="ECO:0000313" key="5">
    <source>
        <dbReference type="EMBL" id="MCC1483224.1"/>
    </source>
</evidence>
<evidence type="ECO:0000256" key="1">
    <source>
        <dbReference type="ARBA" id="ARBA00022692"/>
    </source>
</evidence>
<keyword evidence="6" id="KW-1185">Reference proteome</keyword>
<dbReference type="InterPro" id="IPR010827">
    <property type="entry name" value="BamA/TamA_POTRA"/>
</dbReference>
<evidence type="ECO:0000256" key="3">
    <source>
        <dbReference type="ARBA" id="ARBA00023237"/>
    </source>
</evidence>
<dbReference type="PANTHER" id="PTHR12815:SF47">
    <property type="entry name" value="TRANSLOCATION AND ASSEMBLY MODULE SUBUNIT TAMA"/>
    <property type="match status" value="1"/>
</dbReference>
<dbReference type="Pfam" id="PF07244">
    <property type="entry name" value="POTRA"/>
    <property type="match status" value="1"/>
</dbReference>
<organism evidence="5 6">
    <name type="scientific">Winogradskyella immobilis</name>
    <dbReference type="NCBI Taxonomy" id="2816852"/>
    <lineage>
        <taxon>Bacteria</taxon>
        <taxon>Pseudomonadati</taxon>
        <taxon>Bacteroidota</taxon>
        <taxon>Flavobacteriia</taxon>
        <taxon>Flavobacteriales</taxon>
        <taxon>Flavobacteriaceae</taxon>
        <taxon>Winogradskyella</taxon>
    </lineage>
</organism>
<keyword evidence="3" id="KW-0472">Membrane</keyword>
<proteinExistence type="predicted"/>
<dbReference type="PANTHER" id="PTHR12815">
    <property type="entry name" value="SORTING AND ASSEMBLY MACHINERY SAMM50 PROTEIN FAMILY MEMBER"/>
    <property type="match status" value="1"/>
</dbReference>
<gene>
    <name evidence="5" type="ORF">J1C55_01365</name>
</gene>
<evidence type="ECO:0000313" key="6">
    <source>
        <dbReference type="Proteomes" id="UP000778797"/>
    </source>
</evidence>
<evidence type="ECO:0000259" key="4">
    <source>
        <dbReference type="Pfam" id="PF07244"/>
    </source>
</evidence>
<keyword evidence="2" id="KW-0732">Signal</keyword>
<comment type="caution">
    <text evidence="5">The sequence shown here is derived from an EMBL/GenBank/DDBJ whole genome shotgun (WGS) entry which is preliminary data.</text>
</comment>
<keyword evidence="1" id="KW-0812">Transmembrane</keyword>
<dbReference type="Gene3D" id="2.40.160.50">
    <property type="entry name" value="membrane protein fhac: a member of the omp85/tpsb transporter family"/>
    <property type="match status" value="1"/>
</dbReference>
<dbReference type="EMBL" id="JAFMPT010000001">
    <property type="protein sequence ID" value="MCC1483224.1"/>
    <property type="molecule type" value="Genomic_DNA"/>
</dbReference>
<feature type="domain" description="POTRA" evidence="4">
    <location>
        <begin position="91"/>
        <end position="164"/>
    </location>
</feature>
<accession>A0ABS8EJ52</accession>
<evidence type="ECO:0000256" key="2">
    <source>
        <dbReference type="ARBA" id="ARBA00022729"/>
    </source>
</evidence>
<dbReference type="Proteomes" id="UP000778797">
    <property type="component" value="Unassembled WGS sequence"/>
</dbReference>
<keyword evidence="3" id="KW-0998">Cell outer membrane</keyword>
<dbReference type="InterPro" id="IPR039910">
    <property type="entry name" value="D15-like"/>
</dbReference>
<protein>
    <submittedName>
        <fullName evidence="5">BamA/TamA family outer membrane protein</fullName>
    </submittedName>
</protein>
<dbReference type="Gene3D" id="3.10.20.310">
    <property type="entry name" value="membrane protein fhac"/>
    <property type="match status" value="1"/>
</dbReference>